<dbReference type="InterPro" id="IPR050488">
    <property type="entry name" value="Ig_Fc_receptor"/>
</dbReference>
<dbReference type="InterPro" id="IPR013783">
    <property type="entry name" value="Ig-like_fold"/>
</dbReference>
<comment type="caution">
    <text evidence="5">The sequence shown here is derived from an EMBL/GenBank/DDBJ whole genome shotgun (WGS) entry which is preliminary data.</text>
</comment>
<organism evidence="5 6">
    <name type="scientific">Dissostichus eleginoides</name>
    <name type="common">Patagonian toothfish</name>
    <name type="synonym">Dissostichus amissus</name>
    <dbReference type="NCBI Taxonomy" id="100907"/>
    <lineage>
        <taxon>Eukaryota</taxon>
        <taxon>Metazoa</taxon>
        <taxon>Chordata</taxon>
        <taxon>Craniata</taxon>
        <taxon>Vertebrata</taxon>
        <taxon>Euteleostomi</taxon>
        <taxon>Actinopterygii</taxon>
        <taxon>Neopterygii</taxon>
        <taxon>Teleostei</taxon>
        <taxon>Neoteleostei</taxon>
        <taxon>Acanthomorphata</taxon>
        <taxon>Eupercaria</taxon>
        <taxon>Perciformes</taxon>
        <taxon>Notothenioidei</taxon>
        <taxon>Nototheniidae</taxon>
        <taxon>Dissostichus</taxon>
    </lineage>
</organism>
<dbReference type="SMART" id="SM00409">
    <property type="entry name" value="IG"/>
    <property type="match status" value="2"/>
</dbReference>
<keyword evidence="5" id="KW-0675">Receptor</keyword>
<dbReference type="PANTHER" id="PTHR11481">
    <property type="entry name" value="IMMUNOGLOBULIN FC RECEPTOR"/>
    <property type="match status" value="1"/>
</dbReference>
<evidence type="ECO:0000256" key="1">
    <source>
        <dbReference type="ARBA" id="ARBA00022729"/>
    </source>
</evidence>
<dbReference type="GO" id="GO:0009897">
    <property type="term" value="C:external side of plasma membrane"/>
    <property type="evidence" value="ECO:0007669"/>
    <property type="project" value="TreeGrafter"/>
</dbReference>
<dbReference type="SMART" id="SM00408">
    <property type="entry name" value="IGc2"/>
    <property type="match status" value="2"/>
</dbReference>
<dbReference type="SUPFAM" id="SSF48726">
    <property type="entry name" value="Immunoglobulin"/>
    <property type="match status" value="2"/>
</dbReference>
<keyword evidence="6" id="KW-1185">Reference proteome</keyword>
<dbReference type="InterPro" id="IPR003598">
    <property type="entry name" value="Ig_sub2"/>
</dbReference>
<gene>
    <name evidence="5" type="ORF">KUDE01_014661</name>
</gene>
<keyword evidence="1 3" id="KW-0732">Signal</keyword>
<protein>
    <submittedName>
        <fullName evidence="5">Fc receptor-like B</fullName>
    </submittedName>
</protein>
<reference evidence="5" key="1">
    <citation type="submission" date="2023-04" db="EMBL/GenBank/DDBJ databases">
        <title>Chromosome-level genome of Chaenocephalus aceratus.</title>
        <authorList>
            <person name="Park H."/>
        </authorList>
    </citation>
    <scope>NUCLEOTIDE SEQUENCE</scope>
    <source>
        <strain evidence="5">DE</strain>
        <tissue evidence="5">Muscle</tissue>
    </source>
</reference>
<evidence type="ECO:0000313" key="6">
    <source>
        <dbReference type="Proteomes" id="UP001228049"/>
    </source>
</evidence>
<feature type="domain" description="Ig-like" evidence="4">
    <location>
        <begin position="21"/>
        <end position="105"/>
    </location>
</feature>
<evidence type="ECO:0000256" key="2">
    <source>
        <dbReference type="ARBA" id="ARBA00023157"/>
    </source>
</evidence>
<evidence type="ECO:0000313" key="5">
    <source>
        <dbReference type="EMBL" id="KAK1889988.1"/>
    </source>
</evidence>
<dbReference type="InterPro" id="IPR003599">
    <property type="entry name" value="Ig_sub"/>
</dbReference>
<dbReference type="InterPro" id="IPR007110">
    <property type="entry name" value="Ig-like_dom"/>
</dbReference>
<dbReference type="InterPro" id="IPR036179">
    <property type="entry name" value="Ig-like_dom_sf"/>
</dbReference>
<dbReference type="PROSITE" id="PS50835">
    <property type="entry name" value="IG_LIKE"/>
    <property type="match status" value="2"/>
</dbReference>
<dbReference type="GO" id="GO:0006955">
    <property type="term" value="P:immune response"/>
    <property type="evidence" value="ECO:0007669"/>
    <property type="project" value="TreeGrafter"/>
</dbReference>
<dbReference type="AlphaFoldDB" id="A0AAD9BWZ5"/>
<keyword evidence="2" id="KW-1015">Disulfide bond</keyword>
<dbReference type="Proteomes" id="UP001228049">
    <property type="component" value="Unassembled WGS sequence"/>
</dbReference>
<dbReference type="GO" id="GO:0007166">
    <property type="term" value="P:cell surface receptor signaling pathway"/>
    <property type="evidence" value="ECO:0007669"/>
    <property type="project" value="TreeGrafter"/>
</dbReference>
<name>A0AAD9BWZ5_DISEL</name>
<dbReference type="EMBL" id="JASDAP010000016">
    <property type="protein sequence ID" value="KAK1889988.1"/>
    <property type="molecule type" value="Genomic_DNA"/>
</dbReference>
<dbReference type="Pfam" id="PF13927">
    <property type="entry name" value="Ig_3"/>
    <property type="match status" value="1"/>
</dbReference>
<feature type="signal peptide" evidence="3">
    <location>
        <begin position="1"/>
        <end position="20"/>
    </location>
</feature>
<accession>A0AAD9BWZ5</accession>
<dbReference type="GO" id="GO:0004888">
    <property type="term" value="F:transmembrane signaling receptor activity"/>
    <property type="evidence" value="ECO:0007669"/>
    <property type="project" value="TreeGrafter"/>
</dbReference>
<dbReference type="PANTHER" id="PTHR11481:SF64">
    <property type="entry name" value="FC RECEPTOR-LIKE PROTEIN 4"/>
    <property type="match status" value="1"/>
</dbReference>
<sequence>MKDTSLLLLLSSLCCCSTDSARLTVTPSSSQVFRDERVSLRCEDASDGWTVRRNTSIDNRAECEDWGRSAGSSCTISYMHPLDSGVYWCESTEGSTSNTITITVSDRSVILQSPVLPVMEGDDVTLTCRTKMADPPSADFFKDGVSIRNESDGHMTLHHVSRSDEGLYKCRVQGNESAESRLSVSGKPTTTMDPPTADLHLVVLYCISTFLMVSLYRQRATGSDPSVSVVMTPPTHAEQGLDDDYDDVMSAVTTEHQF</sequence>
<evidence type="ECO:0000259" key="4">
    <source>
        <dbReference type="PROSITE" id="PS50835"/>
    </source>
</evidence>
<evidence type="ECO:0000256" key="3">
    <source>
        <dbReference type="SAM" id="SignalP"/>
    </source>
</evidence>
<dbReference type="Gene3D" id="2.60.40.10">
    <property type="entry name" value="Immunoglobulins"/>
    <property type="match status" value="2"/>
</dbReference>
<feature type="chain" id="PRO_5042297911" evidence="3">
    <location>
        <begin position="21"/>
        <end position="258"/>
    </location>
</feature>
<proteinExistence type="predicted"/>
<feature type="domain" description="Ig-like" evidence="4">
    <location>
        <begin position="107"/>
        <end position="185"/>
    </location>
</feature>